<dbReference type="Pfam" id="PF01757">
    <property type="entry name" value="Acyl_transf_3"/>
    <property type="match status" value="1"/>
</dbReference>
<proteinExistence type="predicted"/>
<dbReference type="PANTHER" id="PTHR23028">
    <property type="entry name" value="ACETYLTRANSFERASE"/>
    <property type="match status" value="1"/>
</dbReference>
<dbReference type="OrthoDB" id="5405781at2759"/>
<name>A0A6G1HSD3_9PEZI</name>
<dbReference type="Proteomes" id="UP000799640">
    <property type="component" value="Unassembled WGS sequence"/>
</dbReference>
<sequence length="453" mass="50427">MLPRRLPPSLHFLPRRPSSPPLDKLMSDTTWADGLRGIAAFFVMSSHITLCIATFTVAPSRGAGQGAYLFQRPIFRLVAQGPAWVALFFVLSGFVLSLKPLRQAKGLDPEAALMGLNAAAFRRIWRLVLPAAAATVVSWAVCQVGGYEVANASDSYWIRDTAAVRTPGFFTPVRKLVGAITQTWSLYPANAYDQPQWALMYLLQGSFYVFMVLTATVRLRPKWRAAVVLFLMWWSLDWSGKIADPLVGISVFAGVLLAELTLSPLPMRMAHWTLIPAVPVSILALILMSFPSEFQETAPWSAFLLRIHLTYFPQSTYININRLWPTIGSILLTATIIVTPTLRQLLRHRALIWLGKISFPLYLLHGMLLRTVFAWLLHAFSHKVEVLEGDGNVVLRYPMPGPLHTAFALMGFLASVLVASHAWAQRVEPLFGRITAAVERMMAAEKGVLPVKR</sequence>
<dbReference type="PANTHER" id="PTHR23028:SF128">
    <property type="entry name" value="ACYLTRANSFERASE 3 DOMAIN-CONTAINING PROTEIN"/>
    <property type="match status" value="1"/>
</dbReference>
<reference evidence="3" key="1">
    <citation type="journal article" date="2020" name="Stud. Mycol.">
        <title>101 Dothideomycetes genomes: a test case for predicting lifestyles and emergence of pathogens.</title>
        <authorList>
            <person name="Haridas S."/>
            <person name="Albert R."/>
            <person name="Binder M."/>
            <person name="Bloem J."/>
            <person name="Labutti K."/>
            <person name="Salamov A."/>
            <person name="Andreopoulos B."/>
            <person name="Baker S."/>
            <person name="Barry K."/>
            <person name="Bills G."/>
            <person name="Bluhm B."/>
            <person name="Cannon C."/>
            <person name="Castanera R."/>
            <person name="Culley D."/>
            <person name="Daum C."/>
            <person name="Ezra D."/>
            <person name="Gonzalez J."/>
            <person name="Henrissat B."/>
            <person name="Kuo A."/>
            <person name="Liang C."/>
            <person name="Lipzen A."/>
            <person name="Lutzoni F."/>
            <person name="Magnuson J."/>
            <person name="Mondo S."/>
            <person name="Nolan M."/>
            <person name="Ohm R."/>
            <person name="Pangilinan J."/>
            <person name="Park H.-J."/>
            <person name="Ramirez L."/>
            <person name="Alfaro M."/>
            <person name="Sun H."/>
            <person name="Tritt A."/>
            <person name="Yoshinaga Y."/>
            <person name="Zwiers L.-H."/>
            <person name="Turgeon B."/>
            <person name="Goodwin S."/>
            <person name="Spatafora J."/>
            <person name="Crous P."/>
            <person name="Grigoriev I."/>
        </authorList>
    </citation>
    <scope>NUCLEOTIDE SEQUENCE</scope>
    <source>
        <strain evidence="3">CBS 262.69</strain>
    </source>
</reference>
<keyword evidence="1" id="KW-1133">Transmembrane helix</keyword>
<evidence type="ECO:0000256" key="1">
    <source>
        <dbReference type="SAM" id="Phobius"/>
    </source>
</evidence>
<dbReference type="AlphaFoldDB" id="A0A6G1HSD3"/>
<feature type="transmembrane region" description="Helical" evidence="1">
    <location>
        <begin position="124"/>
        <end position="147"/>
    </location>
</feature>
<feature type="transmembrane region" description="Helical" evidence="1">
    <location>
        <begin position="272"/>
        <end position="290"/>
    </location>
</feature>
<feature type="transmembrane region" description="Helical" evidence="1">
    <location>
        <begin position="362"/>
        <end position="381"/>
    </location>
</feature>
<dbReference type="InterPro" id="IPR050879">
    <property type="entry name" value="Acyltransferase_3"/>
</dbReference>
<evidence type="ECO:0000259" key="2">
    <source>
        <dbReference type="Pfam" id="PF01757"/>
    </source>
</evidence>
<accession>A0A6G1HSD3</accession>
<organism evidence="3 4">
    <name type="scientific">Trichodelitschia bisporula</name>
    <dbReference type="NCBI Taxonomy" id="703511"/>
    <lineage>
        <taxon>Eukaryota</taxon>
        <taxon>Fungi</taxon>
        <taxon>Dikarya</taxon>
        <taxon>Ascomycota</taxon>
        <taxon>Pezizomycotina</taxon>
        <taxon>Dothideomycetes</taxon>
        <taxon>Dothideomycetes incertae sedis</taxon>
        <taxon>Phaeotrichales</taxon>
        <taxon>Phaeotrichaceae</taxon>
        <taxon>Trichodelitschia</taxon>
    </lineage>
</organism>
<feature type="transmembrane region" description="Helical" evidence="1">
    <location>
        <begin position="34"/>
        <end position="57"/>
    </location>
</feature>
<feature type="transmembrane region" description="Helical" evidence="1">
    <location>
        <begin position="197"/>
        <end position="216"/>
    </location>
</feature>
<keyword evidence="1" id="KW-0472">Membrane</keyword>
<keyword evidence="1" id="KW-0812">Transmembrane</keyword>
<dbReference type="EMBL" id="ML996698">
    <property type="protein sequence ID" value="KAF2398968.1"/>
    <property type="molecule type" value="Genomic_DNA"/>
</dbReference>
<dbReference type="InterPro" id="IPR002656">
    <property type="entry name" value="Acyl_transf_3_dom"/>
</dbReference>
<evidence type="ECO:0000313" key="3">
    <source>
        <dbReference type="EMBL" id="KAF2398968.1"/>
    </source>
</evidence>
<feature type="domain" description="Acyltransferase 3" evidence="2">
    <location>
        <begin position="31"/>
        <end position="417"/>
    </location>
</feature>
<feature type="transmembrane region" description="Helical" evidence="1">
    <location>
        <begin position="323"/>
        <end position="342"/>
    </location>
</feature>
<evidence type="ECO:0000313" key="4">
    <source>
        <dbReference type="Proteomes" id="UP000799640"/>
    </source>
</evidence>
<dbReference type="GO" id="GO:0016747">
    <property type="term" value="F:acyltransferase activity, transferring groups other than amino-acyl groups"/>
    <property type="evidence" value="ECO:0007669"/>
    <property type="project" value="InterPro"/>
</dbReference>
<gene>
    <name evidence="3" type="ORF">EJ06DRAFT_543676</name>
</gene>
<protein>
    <recommendedName>
        <fullName evidence="2">Acyltransferase 3 domain-containing protein</fullName>
    </recommendedName>
</protein>
<feature type="transmembrane region" description="Helical" evidence="1">
    <location>
        <begin position="77"/>
        <end position="98"/>
    </location>
</feature>
<feature type="transmembrane region" description="Helical" evidence="1">
    <location>
        <begin position="401"/>
        <end position="424"/>
    </location>
</feature>
<keyword evidence="4" id="KW-1185">Reference proteome</keyword>